<evidence type="ECO:0008006" key="3">
    <source>
        <dbReference type="Google" id="ProtNLM"/>
    </source>
</evidence>
<protein>
    <recommendedName>
        <fullName evidence="3">Double zinc ribbon protein</fullName>
    </recommendedName>
</protein>
<organism evidence="1 2">
    <name type="scientific">Methanobrevibacter gottschalkii DSM 11977</name>
    <dbReference type="NCBI Taxonomy" id="1122229"/>
    <lineage>
        <taxon>Archaea</taxon>
        <taxon>Methanobacteriati</taxon>
        <taxon>Methanobacteriota</taxon>
        <taxon>Methanomada group</taxon>
        <taxon>Methanobacteria</taxon>
        <taxon>Methanobacteriales</taxon>
        <taxon>Methanobacteriaceae</taxon>
        <taxon>Methanobrevibacter</taxon>
    </lineage>
</organism>
<dbReference type="AlphaFoldDB" id="A0A3N5B595"/>
<evidence type="ECO:0000313" key="2">
    <source>
        <dbReference type="Proteomes" id="UP000271783"/>
    </source>
</evidence>
<proteinExistence type="predicted"/>
<dbReference type="EMBL" id="RKRG01000003">
    <property type="protein sequence ID" value="RPF50730.1"/>
    <property type="molecule type" value="Genomic_DNA"/>
</dbReference>
<keyword evidence="2" id="KW-1185">Reference proteome</keyword>
<evidence type="ECO:0000313" key="1">
    <source>
        <dbReference type="EMBL" id="RPF50730.1"/>
    </source>
</evidence>
<dbReference type="RefSeq" id="WP_123833436.1">
    <property type="nucleotide sequence ID" value="NZ_RKRG01000003.1"/>
</dbReference>
<name>A0A3N5B595_9EURY</name>
<accession>A0A3N5B595</accession>
<dbReference type="Proteomes" id="UP000271783">
    <property type="component" value="Unassembled WGS sequence"/>
</dbReference>
<sequence length="346" mass="40751">MEDEIVCPKCHKRNDLHKFCIYCGHKLLDDDQIGLILDNPEQYCLNCGRLVKKGQKKCECGYEFSDINCPECNSKNSYTNRFCTTCGKKLWTSNVYNYKYSKHLFEKHILKEVLPYSLRNTSLYQRPKMDFTLNHLLYCNEYLNGLKSAKSKIDEYLCEIGSRWKVVSPNYCINCINIIKPDECSCTKCGSILFADKKRVDCLQTKNKYVKPKFDNVELKWTSKFSNDYLDSLAPAIGESQFEYRERLKWEFAENNYHKISIIGAIDRKRKDEGRKRQIEERKRLEEEYIRQFGGGYCSSSCRYHYEEIITPRGISADYTDDMYGVDYCCRLGHFVSHGSFCKDYE</sequence>
<reference evidence="1 2" key="1">
    <citation type="submission" date="2018-11" db="EMBL/GenBank/DDBJ databases">
        <title>Genomic Encyclopedia of Type Strains, Phase IV (KMG-IV): sequencing the most valuable type-strain genomes for metagenomic binning, comparative biology and taxonomic classification.</title>
        <authorList>
            <person name="Goeker M."/>
        </authorList>
    </citation>
    <scope>NUCLEOTIDE SEQUENCE [LARGE SCALE GENOMIC DNA]</scope>
    <source>
        <strain evidence="1 2">DSM 11977</strain>
    </source>
</reference>
<comment type="caution">
    <text evidence="1">The sequence shown here is derived from an EMBL/GenBank/DDBJ whole genome shotgun (WGS) entry which is preliminary data.</text>
</comment>
<gene>
    <name evidence="1" type="ORF">EDC42_1383</name>
</gene>